<reference evidence="5 6" key="1">
    <citation type="submission" date="2018-08" db="EMBL/GenBank/DDBJ databases">
        <title>Chitinophagaceae sp. K23C18032701, a novel bacterium isolated from forest soil.</title>
        <authorList>
            <person name="Wang C."/>
        </authorList>
    </citation>
    <scope>NUCLEOTIDE SEQUENCE [LARGE SCALE GENOMIC DNA]</scope>
    <source>
        <strain evidence="5 6">K23C18032701</strain>
    </source>
</reference>
<evidence type="ECO:0000256" key="3">
    <source>
        <dbReference type="ARBA" id="ARBA00022679"/>
    </source>
</evidence>
<comment type="caution">
    <text evidence="5">The sequence shown here is derived from an EMBL/GenBank/DDBJ whole genome shotgun (WGS) entry which is preliminary data.</text>
</comment>
<proteinExistence type="inferred from homology"/>
<protein>
    <submittedName>
        <fullName evidence="5">Class I SAM-dependent methyltransferase</fullName>
    </submittedName>
</protein>
<dbReference type="PANTHER" id="PTHR44942">
    <property type="entry name" value="METHYLTRANSF_11 DOMAIN-CONTAINING PROTEIN"/>
    <property type="match status" value="1"/>
</dbReference>
<dbReference type="SUPFAM" id="SSF53335">
    <property type="entry name" value="S-adenosyl-L-methionine-dependent methyltransferases"/>
    <property type="match status" value="1"/>
</dbReference>
<comment type="similarity">
    <text evidence="1">Belongs to the methyltransferase superfamily.</text>
</comment>
<keyword evidence="2 5" id="KW-0489">Methyltransferase</keyword>
<evidence type="ECO:0000259" key="4">
    <source>
        <dbReference type="Pfam" id="PF08241"/>
    </source>
</evidence>
<evidence type="ECO:0000313" key="6">
    <source>
        <dbReference type="Proteomes" id="UP000261284"/>
    </source>
</evidence>
<dbReference type="Proteomes" id="UP000261284">
    <property type="component" value="Unassembled WGS sequence"/>
</dbReference>
<evidence type="ECO:0000256" key="1">
    <source>
        <dbReference type="ARBA" id="ARBA00008361"/>
    </source>
</evidence>
<evidence type="ECO:0000313" key="5">
    <source>
        <dbReference type="EMBL" id="RFM29524.1"/>
    </source>
</evidence>
<dbReference type="RefSeq" id="WP_116845282.1">
    <property type="nucleotide sequence ID" value="NZ_QTJU01000001.1"/>
</dbReference>
<dbReference type="GO" id="GO:0032259">
    <property type="term" value="P:methylation"/>
    <property type="evidence" value="ECO:0007669"/>
    <property type="project" value="UniProtKB-KW"/>
</dbReference>
<dbReference type="AlphaFoldDB" id="A0A3E1NNX0"/>
<organism evidence="5 6">
    <name type="scientific">Deminuibacter soli</name>
    <dbReference type="NCBI Taxonomy" id="2291815"/>
    <lineage>
        <taxon>Bacteria</taxon>
        <taxon>Pseudomonadati</taxon>
        <taxon>Bacteroidota</taxon>
        <taxon>Chitinophagia</taxon>
        <taxon>Chitinophagales</taxon>
        <taxon>Chitinophagaceae</taxon>
        <taxon>Deminuibacter</taxon>
    </lineage>
</organism>
<keyword evidence="6" id="KW-1185">Reference proteome</keyword>
<dbReference type="Gene3D" id="3.40.50.150">
    <property type="entry name" value="Vaccinia Virus protein VP39"/>
    <property type="match status" value="1"/>
</dbReference>
<feature type="domain" description="Methyltransferase type 11" evidence="4">
    <location>
        <begin position="44"/>
        <end position="135"/>
    </location>
</feature>
<dbReference type="GO" id="GO:0008757">
    <property type="term" value="F:S-adenosylmethionine-dependent methyltransferase activity"/>
    <property type="evidence" value="ECO:0007669"/>
    <property type="project" value="InterPro"/>
</dbReference>
<dbReference type="PANTHER" id="PTHR44942:SF4">
    <property type="entry name" value="METHYLTRANSFERASE TYPE 11 DOMAIN-CONTAINING PROTEIN"/>
    <property type="match status" value="1"/>
</dbReference>
<dbReference type="Pfam" id="PF08241">
    <property type="entry name" value="Methyltransf_11"/>
    <property type="match status" value="1"/>
</dbReference>
<sequence length="252" mass="28045">MLQPEKRFSNRVGNYVKFRPTYPASLLQFMQQEFALPPGAMVADVGSGTGILTALLLQQQWEVFGVEPNEPMRLAAETALANEPLFHSINATGEQTTLPGASMALITVAQAFHWLQPAAARKEFARILQPGGHVALIWNLRLLDSPFGQAFEAIKKTYGTDYEKIRKAHEPELADFFAPAPLAIKSFRHAQYLDLDGLKGQLLSSSYMPLENQPGYTEMIQATTDLYNRFQQNGMVEIAYETKLHYNAGPLG</sequence>
<dbReference type="InterPro" id="IPR013216">
    <property type="entry name" value="Methyltransf_11"/>
</dbReference>
<accession>A0A3E1NNX0</accession>
<evidence type="ECO:0000256" key="2">
    <source>
        <dbReference type="ARBA" id="ARBA00022603"/>
    </source>
</evidence>
<keyword evidence="3 5" id="KW-0808">Transferase</keyword>
<dbReference type="EMBL" id="QTJU01000001">
    <property type="protein sequence ID" value="RFM29524.1"/>
    <property type="molecule type" value="Genomic_DNA"/>
</dbReference>
<gene>
    <name evidence="5" type="ORF">DXN05_00630</name>
</gene>
<dbReference type="InterPro" id="IPR051052">
    <property type="entry name" value="Diverse_substrate_MTase"/>
</dbReference>
<dbReference type="InterPro" id="IPR029063">
    <property type="entry name" value="SAM-dependent_MTases_sf"/>
</dbReference>
<name>A0A3E1NNX0_9BACT</name>
<dbReference type="CDD" id="cd02440">
    <property type="entry name" value="AdoMet_MTases"/>
    <property type="match status" value="1"/>
</dbReference>